<accession>A0A437AK17</accession>
<dbReference type="AlphaFoldDB" id="A0A437AK17"/>
<dbReference type="VEuPathDB" id="MicrosporidiaDB:TUBRATIS_21400"/>
<gene>
    <name evidence="2" type="ORF">TUBRATIS_21400</name>
</gene>
<keyword evidence="1" id="KW-0472">Membrane</keyword>
<evidence type="ECO:0000256" key="1">
    <source>
        <dbReference type="SAM" id="Phobius"/>
    </source>
</evidence>
<keyword evidence="1" id="KW-0812">Transmembrane</keyword>
<comment type="caution">
    <text evidence="2">The sequence shown here is derived from an EMBL/GenBank/DDBJ whole genome shotgun (WGS) entry which is preliminary data.</text>
</comment>
<dbReference type="EMBL" id="RCSS01000535">
    <property type="protein sequence ID" value="RVD91408.1"/>
    <property type="molecule type" value="Genomic_DNA"/>
</dbReference>
<organism evidence="2 3">
    <name type="scientific">Tubulinosema ratisbonensis</name>
    <dbReference type="NCBI Taxonomy" id="291195"/>
    <lineage>
        <taxon>Eukaryota</taxon>
        <taxon>Fungi</taxon>
        <taxon>Fungi incertae sedis</taxon>
        <taxon>Microsporidia</taxon>
        <taxon>Tubulinosematoidea</taxon>
        <taxon>Tubulinosematidae</taxon>
        <taxon>Tubulinosema</taxon>
    </lineage>
</organism>
<dbReference type="OrthoDB" id="2189356at2759"/>
<evidence type="ECO:0000313" key="3">
    <source>
        <dbReference type="Proteomes" id="UP000282876"/>
    </source>
</evidence>
<reference evidence="2 3" key="1">
    <citation type="submission" date="2018-10" db="EMBL/GenBank/DDBJ databases">
        <title>Draft genome sequence of the microsporidian Tubulinosema ratisbonensis.</title>
        <authorList>
            <person name="Polonais V."/>
            <person name="Peyretaillade E."/>
            <person name="Niehus S."/>
            <person name="Wawrzyniak I."/>
            <person name="Franchet A."/>
            <person name="Gaspin C."/>
            <person name="Reichstadt M."/>
            <person name="Belser C."/>
            <person name="Labadie K."/>
            <person name="Delbac F."/>
            <person name="Ferrandon D."/>
        </authorList>
    </citation>
    <scope>NUCLEOTIDE SEQUENCE [LARGE SCALE GENOMIC DNA]</scope>
    <source>
        <strain evidence="2 3">Franzen</strain>
    </source>
</reference>
<sequence>MLIYFIISYSYIQHSPLYLRPMYFDQENSMDSENKEESSNFTTKSISNLESYATGMNQSISSAKLKASPDNLKDVLNHEFNDVSAELNNKLTGQIENLQTRADIDRERFKQVFVIGKHIVSDGKRKVVKINIKEQIVPKEPRSEDVKIDIGTRALLGCILFLLVGLIFTTTMKVYQGFLKKQYNINNVTSK</sequence>
<protein>
    <submittedName>
        <fullName evidence="2">Uncharacterized protein</fullName>
    </submittedName>
</protein>
<keyword evidence="1" id="KW-1133">Transmembrane helix</keyword>
<dbReference type="Proteomes" id="UP000282876">
    <property type="component" value="Unassembled WGS sequence"/>
</dbReference>
<evidence type="ECO:0000313" key="2">
    <source>
        <dbReference type="EMBL" id="RVD91408.1"/>
    </source>
</evidence>
<proteinExistence type="predicted"/>
<feature type="transmembrane region" description="Helical" evidence="1">
    <location>
        <begin position="154"/>
        <end position="175"/>
    </location>
</feature>
<keyword evidence="3" id="KW-1185">Reference proteome</keyword>
<name>A0A437AK17_9MICR</name>